<accession>A0ABT8Y787</accession>
<comment type="caution">
    <text evidence="1">The sequence shown here is derived from an EMBL/GenBank/DDBJ whole genome shotgun (WGS) entry which is preliminary data.</text>
</comment>
<evidence type="ECO:0000313" key="2">
    <source>
        <dbReference type="Proteomes" id="UP001169764"/>
    </source>
</evidence>
<keyword evidence="2" id="KW-1185">Reference proteome</keyword>
<dbReference type="EMBL" id="JAUOTP010000003">
    <property type="protein sequence ID" value="MDO6414169.1"/>
    <property type="molecule type" value="Genomic_DNA"/>
</dbReference>
<proteinExistence type="predicted"/>
<gene>
    <name evidence="1" type="ORF">Q4F19_07230</name>
</gene>
<reference evidence="1" key="1">
    <citation type="submission" date="2023-07" db="EMBL/GenBank/DDBJ databases">
        <authorList>
            <person name="Kim M."/>
        </authorList>
    </citation>
    <scope>NUCLEOTIDE SEQUENCE</scope>
    <source>
        <strain evidence="1">BIUV-7</strain>
    </source>
</reference>
<organism evidence="1 2">
    <name type="scientific">Sphingomonas natans</name>
    <dbReference type="NCBI Taxonomy" id="3063330"/>
    <lineage>
        <taxon>Bacteria</taxon>
        <taxon>Pseudomonadati</taxon>
        <taxon>Pseudomonadota</taxon>
        <taxon>Alphaproteobacteria</taxon>
        <taxon>Sphingomonadales</taxon>
        <taxon>Sphingomonadaceae</taxon>
        <taxon>Sphingomonas</taxon>
    </lineage>
</organism>
<sequence length="75" mass="8133">MKAAALETLLVEMLVGATGGKYAKWVRAVGVVEVLPITKHPQSNWRVIPVGTADEKTAVEKAAELVREHHPYAEA</sequence>
<protein>
    <submittedName>
        <fullName evidence="1">Uncharacterized protein</fullName>
    </submittedName>
</protein>
<name>A0ABT8Y787_9SPHN</name>
<dbReference type="RefSeq" id="WP_303541170.1">
    <property type="nucleotide sequence ID" value="NZ_JAUOTP010000003.1"/>
</dbReference>
<dbReference type="Proteomes" id="UP001169764">
    <property type="component" value="Unassembled WGS sequence"/>
</dbReference>
<evidence type="ECO:0000313" key="1">
    <source>
        <dbReference type="EMBL" id="MDO6414169.1"/>
    </source>
</evidence>